<evidence type="ECO:0000313" key="6">
    <source>
        <dbReference type="EMBL" id="KAF2010443.1"/>
    </source>
</evidence>
<feature type="signal peptide" evidence="4">
    <location>
        <begin position="1"/>
        <end position="20"/>
    </location>
</feature>
<dbReference type="SMART" id="SM00257">
    <property type="entry name" value="LysM"/>
    <property type="match status" value="3"/>
</dbReference>
<dbReference type="InterPro" id="IPR018392">
    <property type="entry name" value="LysM"/>
</dbReference>
<dbReference type="EMBL" id="ML978076">
    <property type="protein sequence ID" value="KAF2010443.1"/>
    <property type="molecule type" value="Genomic_DNA"/>
</dbReference>
<dbReference type="GO" id="GO:0008061">
    <property type="term" value="F:chitin binding"/>
    <property type="evidence" value="ECO:0007669"/>
    <property type="project" value="UniProtKB-KW"/>
</dbReference>
<dbReference type="Proteomes" id="UP000799778">
    <property type="component" value="Unassembled WGS sequence"/>
</dbReference>
<organism evidence="6 7">
    <name type="scientific">Aaosphaeria arxii CBS 175.79</name>
    <dbReference type="NCBI Taxonomy" id="1450172"/>
    <lineage>
        <taxon>Eukaryota</taxon>
        <taxon>Fungi</taxon>
        <taxon>Dikarya</taxon>
        <taxon>Ascomycota</taxon>
        <taxon>Pezizomycotina</taxon>
        <taxon>Dothideomycetes</taxon>
        <taxon>Pleosporomycetidae</taxon>
        <taxon>Pleosporales</taxon>
        <taxon>Pleosporales incertae sedis</taxon>
        <taxon>Aaosphaeria</taxon>
    </lineage>
</organism>
<dbReference type="SUPFAM" id="SSF54106">
    <property type="entry name" value="LysM domain"/>
    <property type="match status" value="2"/>
</dbReference>
<evidence type="ECO:0000313" key="7">
    <source>
        <dbReference type="Proteomes" id="UP000799778"/>
    </source>
</evidence>
<dbReference type="OrthoDB" id="2281372at2759"/>
<gene>
    <name evidence="6" type="ORF">BU24DRAFT_427568</name>
</gene>
<name>A0A6A5XC10_9PLEO</name>
<dbReference type="AlphaFoldDB" id="A0A6A5XC10"/>
<feature type="chain" id="PRO_5025572936" evidence="4">
    <location>
        <begin position="21"/>
        <end position="280"/>
    </location>
</feature>
<feature type="domain" description="LysM" evidence="5">
    <location>
        <begin position="148"/>
        <end position="197"/>
    </location>
</feature>
<keyword evidence="7" id="KW-1185">Reference proteome</keyword>
<accession>A0A6A5XC10</accession>
<evidence type="ECO:0000256" key="2">
    <source>
        <dbReference type="ARBA" id="ARBA00022729"/>
    </source>
</evidence>
<dbReference type="PANTHER" id="PTHR34997:SF2">
    <property type="entry name" value="LYSM DOMAIN-CONTAINING PROTEIN-RELATED"/>
    <property type="match status" value="1"/>
</dbReference>
<evidence type="ECO:0000256" key="1">
    <source>
        <dbReference type="ARBA" id="ARBA00022669"/>
    </source>
</evidence>
<dbReference type="PROSITE" id="PS51782">
    <property type="entry name" value="LYSM"/>
    <property type="match status" value="3"/>
</dbReference>
<proteinExistence type="predicted"/>
<keyword evidence="2 4" id="KW-0732">Signal</keyword>
<protein>
    <submittedName>
        <fullName evidence="6">Carbohydrate-binding module family 50 protein</fullName>
    </submittedName>
</protein>
<dbReference type="RefSeq" id="XP_033378782.1">
    <property type="nucleotide sequence ID" value="XM_033529257.1"/>
</dbReference>
<evidence type="ECO:0000256" key="4">
    <source>
        <dbReference type="SAM" id="SignalP"/>
    </source>
</evidence>
<evidence type="ECO:0000256" key="3">
    <source>
        <dbReference type="ARBA" id="ARBA00023026"/>
    </source>
</evidence>
<reference evidence="6" key="1">
    <citation type="journal article" date="2020" name="Stud. Mycol.">
        <title>101 Dothideomycetes genomes: a test case for predicting lifestyles and emergence of pathogens.</title>
        <authorList>
            <person name="Haridas S."/>
            <person name="Albert R."/>
            <person name="Binder M."/>
            <person name="Bloem J."/>
            <person name="Labutti K."/>
            <person name="Salamov A."/>
            <person name="Andreopoulos B."/>
            <person name="Baker S."/>
            <person name="Barry K."/>
            <person name="Bills G."/>
            <person name="Bluhm B."/>
            <person name="Cannon C."/>
            <person name="Castanera R."/>
            <person name="Culley D."/>
            <person name="Daum C."/>
            <person name="Ezra D."/>
            <person name="Gonzalez J."/>
            <person name="Henrissat B."/>
            <person name="Kuo A."/>
            <person name="Liang C."/>
            <person name="Lipzen A."/>
            <person name="Lutzoni F."/>
            <person name="Magnuson J."/>
            <person name="Mondo S."/>
            <person name="Nolan M."/>
            <person name="Ohm R."/>
            <person name="Pangilinan J."/>
            <person name="Park H.-J."/>
            <person name="Ramirez L."/>
            <person name="Alfaro M."/>
            <person name="Sun H."/>
            <person name="Tritt A."/>
            <person name="Yoshinaga Y."/>
            <person name="Zwiers L.-H."/>
            <person name="Turgeon B."/>
            <person name="Goodwin S."/>
            <person name="Spatafora J."/>
            <person name="Crous P."/>
            <person name="Grigoriev I."/>
        </authorList>
    </citation>
    <scope>NUCLEOTIDE SEQUENCE</scope>
    <source>
        <strain evidence="6">CBS 175.79</strain>
    </source>
</reference>
<dbReference type="PANTHER" id="PTHR34997">
    <property type="entry name" value="AM15"/>
    <property type="match status" value="1"/>
</dbReference>
<sequence>MTPKMIITTILLSLSTIVAAHPGFQLRAVNSTIIISDPTRTTATPSPTGNGITTPLPTQSGMVSNCNTFYKVVSGDTCQSVLSKHNLSFTQLRAWNAGIGDNCQFLLLNTNYCVGVIGGTTTTVAPTPTNGISTPLPTQSGLVDNCDKFYRARPGETCADIVRKIAGNGITLADFLRWNPGVGPECRSMLADTYQCVRVIGFTRPPTTTTGNGVTTPLPTQTGMVGNCNKFEFVDAGEDCGTISQKYGISLEDFKKWNSGATINGCTEMWANTYVCVGIF</sequence>
<keyword evidence="1" id="KW-0147">Chitin-binding</keyword>
<keyword evidence="3" id="KW-0843">Virulence</keyword>
<dbReference type="Pfam" id="PF01476">
    <property type="entry name" value="LysM"/>
    <property type="match status" value="3"/>
</dbReference>
<dbReference type="InterPro" id="IPR036779">
    <property type="entry name" value="LysM_dom_sf"/>
</dbReference>
<dbReference type="GeneID" id="54286654"/>
<dbReference type="CDD" id="cd00118">
    <property type="entry name" value="LysM"/>
    <property type="match status" value="2"/>
</dbReference>
<feature type="domain" description="LysM" evidence="5">
    <location>
        <begin position="230"/>
        <end position="277"/>
    </location>
</feature>
<evidence type="ECO:0000259" key="5">
    <source>
        <dbReference type="PROSITE" id="PS51782"/>
    </source>
</evidence>
<dbReference type="InterPro" id="IPR052210">
    <property type="entry name" value="LysM1-like"/>
</dbReference>
<feature type="domain" description="LysM" evidence="5">
    <location>
        <begin position="68"/>
        <end position="114"/>
    </location>
</feature>
<dbReference type="Gene3D" id="3.10.350.10">
    <property type="entry name" value="LysM domain"/>
    <property type="match status" value="3"/>
</dbReference>